<evidence type="ECO:0000256" key="3">
    <source>
        <dbReference type="ARBA" id="ARBA00029447"/>
    </source>
</evidence>
<evidence type="ECO:0000259" key="6">
    <source>
        <dbReference type="PROSITE" id="PS50111"/>
    </source>
</evidence>
<protein>
    <submittedName>
        <fullName evidence="8">HAMP domain-containing protein</fullName>
    </submittedName>
</protein>
<dbReference type="GO" id="GO:0004888">
    <property type="term" value="F:transmembrane signaling receptor activity"/>
    <property type="evidence" value="ECO:0007669"/>
    <property type="project" value="InterPro"/>
</dbReference>
<dbReference type="PRINTS" id="PR00260">
    <property type="entry name" value="CHEMTRNSDUCR"/>
</dbReference>
<feature type="domain" description="HAMP" evidence="7">
    <location>
        <begin position="210"/>
        <end position="263"/>
    </location>
</feature>
<dbReference type="PROSITE" id="PS50111">
    <property type="entry name" value="CHEMOTAXIS_TRANSDUC_2"/>
    <property type="match status" value="1"/>
</dbReference>
<comment type="caution">
    <text evidence="8">The sequence shown here is derived from an EMBL/GenBank/DDBJ whole genome shotgun (WGS) entry which is preliminary data.</text>
</comment>
<dbReference type="Pfam" id="PF00672">
    <property type="entry name" value="HAMP"/>
    <property type="match status" value="1"/>
</dbReference>
<dbReference type="CDD" id="cd06225">
    <property type="entry name" value="HAMP"/>
    <property type="match status" value="1"/>
</dbReference>
<reference evidence="8 9" key="1">
    <citation type="submission" date="2019-04" db="EMBL/GenBank/DDBJ databases">
        <title>genome sequence of strain W3.</title>
        <authorList>
            <person name="Gao J."/>
            <person name="Sun J."/>
        </authorList>
    </citation>
    <scope>NUCLEOTIDE SEQUENCE [LARGE SCALE GENOMIC DNA]</scope>
    <source>
        <strain evidence="8 9">W3</strain>
    </source>
</reference>
<feature type="domain" description="HAMP" evidence="7">
    <location>
        <begin position="291"/>
        <end position="343"/>
    </location>
</feature>
<evidence type="ECO:0000259" key="7">
    <source>
        <dbReference type="PROSITE" id="PS50885"/>
    </source>
</evidence>
<dbReference type="Pfam" id="PF00015">
    <property type="entry name" value="MCPsignal"/>
    <property type="match status" value="1"/>
</dbReference>
<dbReference type="SMART" id="SM00304">
    <property type="entry name" value="HAMP"/>
    <property type="match status" value="1"/>
</dbReference>
<evidence type="ECO:0000313" key="8">
    <source>
        <dbReference type="EMBL" id="THV39124.1"/>
    </source>
</evidence>
<gene>
    <name evidence="8" type="ORF">FAA86_01810</name>
</gene>
<evidence type="ECO:0000256" key="2">
    <source>
        <dbReference type="ARBA" id="ARBA00022500"/>
    </source>
</evidence>
<evidence type="ECO:0000256" key="4">
    <source>
        <dbReference type="PROSITE-ProRule" id="PRU00284"/>
    </source>
</evidence>
<dbReference type="AlphaFoldDB" id="A0A4S8QEV6"/>
<comment type="similarity">
    <text evidence="3">Belongs to the methyl-accepting chemotaxis (MCP) protein family.</text>
</comment>
<accession>A0A4S8QEV6</accession>
<dbReference type="SUPFAM" id="SSF158472">
    <property type="entry name" value="HAMP domain-like"/>
    <property type="match status" value="1"/>
</dbReference>
<dbReference type="PANTHER" id="PTHR43531:SF11">
    <property type="entry name" value="METHYL-ACCEPTING CHEMOTAXIS PROTEIN 3"/>
    <property type="match status" value="1"/>
</dbReference>
<dbReference type="RefSeq" id="WP_136538095.1">
    <property type="nucleotide sequence ID" value="NZ_STGU01000001.1"/>
</dbReference>
<dbReference type="SMART" id="SM00283">
    <property type="entry name" value="MA"/>
    <property type="match status" value="1"/>
</dbReference>
<feature type="coiled-coil region" evidence="5">
    <location>
        <begin position="339"/>
        <end position="387"/>
    </location>
</feature>
<evidence type="ECO:0000256" key="5">
    <source>
        <dbReference type="SAM" id="Coils"/>
    </source>
</evidence>
<dbReference type="InterPro" id="IPR004089">
    <property type="entry name" value="MCPsignal_dom"/>
</dbReference>
<sequence>MNLNLKIVVTAAGLALAAGIVAVAGVGAQTLQTLKVNGPIYKEIVDGKDLIADILPPPLYLIESYALANEVFVHPDTAAVNLPRFDLLHKLYDERREYWKNSTLPDNLRAKLYDEVIAKGDRYWTTLQNELKPALVAGDASATTPVLVKLKTEFHDHETSVNELVTMAGDYLVGRESYAAAKSASEEALLLTLGLMLIATALGSVYFIHRRALKPLGEITGFMTNMASGDFTGTVPHANRRDEIGHIAEAVEVFRQSGLENQRLQAETEAARAEADRERALRDQDRTIEAEALRFVIEALGAGLHRLAECNIRITLDEAFDARFEPLRQDFNHSIATFQATLEKVMEETRRLLENSQEMREASGNLASRTEQQAAALEQTSAALEQVTATVRASAQRTSDTRELVRQAKNCAVASGSVVRSAVSAMERIESASSEIGQIIGVIDEIAFQTNLLALNAGVEAARAGEAGKGFAVVAQEVRELAQRSANAARDIKGLIQKSSVEVSSGVQLVGETGTALDQIGDFVSRIDTNVDAIATAAREQAIGLQEISAAINSIDQMTQQNAAMVEETTAISHTLAEGAVQLTSLVNRFQLNRRSEIRGTEATAIEHRAA</sequence>
<keyword evidence="5" id="KW-0175">Coiled coil</keyword>
<dbReference type="Gene3D" id="6.10.340.10">
    <property type="match status" value="1"/>
</dbReference>
<keyword evidence="4" id="KW-0807">Transducer</keyword>
<dbReference type="InterPro" id="IPR003660">
    <property type="entry name" value="HAMP_dom"/>
</dbReference>
<proteinExistence type="inferred from homology"/>
<comment type="subcellular location">
    <subcellularLocation>
        <location evidence="1">Membrane</location>
    </subcellularLocation>
</comment>
<dbReference type="PROSITE" id="PS50885">
    <property type="entry name" value="HAMP"/>
    <property type="match status" value="2"/>
</dbReference>
<keyword evidence="2" id="KW-0145">Chemotaxis</keyword>
<dbReference type="PANTHER" id="PTHR43531">
    <property type="entry name" value="PROTEIN ICFG"/>
    <property type="match status" value="1"/>
</dbReference>
<feature type="domain" description="Methyl-accepting transducer" evidence="6">
    <location>
        <begin position="348"/>
        <end position="577"/>
    </location>
</feature>
<dbReference type="GO" id="GO:0016020">
    <property type="term" value="C:membrane"/>
    <property type="evidence" value="ECO:0007669"/>
    <property type="project" value="UniProtKB-SubCell"/>
</dbReference>
<name>A0A4S8QEV6_9HYPH</name>
<evidence type="ECO:0000313" key="9">
    <source>
        <dbReference type="Proteomes" id="UP000307378"/>
    </source>
</evidence>
<dbReference type="Gene3D" id="1.10.287.950">
    <property type="entry name" value="Methyl-accepting chemotaxis protein"/>
    <property type="match status" value="1"/>
</dbReference>
<dbReference type="CDD" id="cd11386">
    <property type="entry name" value="MCP_signal"/>
    <property type="match status" value="1"/>
</dbReference>
<dbReference type="SUPFAM" id="SSF58104">
    <property type="entry name" value="Methyl-accepting chemotaxis protein (MCP) signaling domain"/>
    <property type="match status" value="1"/>
</dbReference>
<dbReference type="GO" id="GO:0006935">
    <property type="term" value="P:chemotaxis"/>
    <property type="evidence" value="ECO:0007669"/>
    <property type="project" value="UniProtKB-KW"/>
</dbReference>
<dbReference type="FunFam" id="1.10.287.950:FF:000001">
    <property type="entry name" value="Methyl-accepting chemotaxis sensory transducer"/>
    <property type="match status" value="1"/>
</dbReference>
<feature type="coiled-coil region" evidence="5">
    <location>
        <begin position="256"/>
        <end position="283"/>
    </location>
</feature>
<organism evidence="8 9">
    <name type="scientific">Rhizobium rosettiformans W3</name>
    <dbReference type="NCBI Taxonomy" id="538378"/>
    <lineage>
        <taxon>Bacteria</taxon>
        <taxon>Pseudomonadati</taxon>
        <taxon>Pseudomonadota</taxon>
        <taxon>Alphaproteobacteria</taxon>
        <taxon>Hyphomicrobiales</taxon>
        <taxon>Rhizobiaceae</taxon>
        <taxon>Rhizobium/Agrobacterium group</taxon>
        <taxon>Rhizobium</taxon>
    </lineage>
</organism>
<dbReference type="GO" id="GO:0007165">
    <property type="term" value="P:signal transduction"/>
    <property type="evidence" value="ECO:0007669"/>
    <property type="project" value="UniProtKB-KW"/>
</dbReference>
<dbReference type="InterPro" id="IPR051310">
    <property type="entry name" value="MCP_chemotaxis"/>
</dbReference>
<dbReference type="Proteomes" id="UP000307378">
    <property type="component" value="Unassembled WGS sequence"/>
</dbReference>
<evidence type="ECO:0000256" key="1">
    <source>
        <dbReference type="ARBA" id="ARBA00004370"/>
    </source>
</evidence>
<dbReference type="InterPro" id="IPR004090">
    <property type="entry name" value="Chemotax_Me-accpt_rcpt"/>
</dbReference>
<dbReference type="EMBL" id="STGU01000001">
    <property type="protein sequence ID" value="THV39124.1"/>
    <property type="molecule type" value="Genomic_DNA"/>
</dbReference>